<dbReference type="Pfam" id="PF00483">
    <property type="entry name" value="NTP_transferase"/>
    <property type="match status" value="1"/>
</dbReference>
<dbReference type="InterPro" id="IPR005835">
    <property type="entry name" value="NTP_transferase_dom"/>
</dbReference>
<dbReference type="InterPro" id="IPR056764">
    <property type="entry name" value="LbH_EIF2B3/5"/>
</dbReference>
<dbReference type="Gene3D" id="3.90.550.10">
    <property type="entry name" value="Spore Coat Polysaccharide Biosynthesis Protein SpsA, Chain A"/>
    <property type="match status" value="1"/>
</dbReference>
<evidence type="ECO:0000313" key="10">
    <source>
        <dbReference type="Proteomes" id="UP000077266"/>
    </source>
</evidence>
<comment type="similarity">
    <text evidence="2">Belongs to the eIF-2B gamma/epsilon subunits family.</text>
</comment>
<dbReference type="PANTHER" id="PTHR45887:SF1">
    <property type="entry name" value="TRANSLATION INITIATION FACTOR EIF-2B SUBUNIT EPSILON"/>
    <property type="match status" value="1"/>
</dbReference>
<dbReference type="InterPro" id="IPR003307">
    <property type="entry name" value="W2_domain"/>
</dbReference>
<dbReference type="GO" id="GO:0016740">
    <property type="term" value="F:transferase activity"/>
    <property type="evidence" value="ECO:0007669"/>
    <property type="project" value="UniProtKB-KW"/>
</dbReference>
<keyword evidence="3" id="KW-0963">Cytoplasm</keyword>
<evidence type="ECO:0000259" key="8">
    <source>
        <dbReference type="PROSITE" id="PS51363"/>
    </source>
</evidence>
<dbReference type="PROSITE" id="PS51363">
    <property type="entry name" value="W2"/>
    <property type="match status" value="1"/>
</dbReference>
<comment type="subunit">
    <text evidence="6">Component of the translation initiation factor 2B (eIF2B) complex which is a heterodecamer of two sets of five different subunits: alpha, beta, gamma, delta and epsilon. Subunits alpha, beta and delta comprise a regulatory subcomplex and subunits epsilon and gamma comprise a catalytic subcomplex. Within the complex, the hexameric regulatory complex resides at the center, with the two heterodimeric catalytic subcomplexes bound on opposite sides.</text>
</comment>
<evidence type="ECO:0000313" key="9">
    <source>
        <dbReference type="EMBL" id="KZV84413.1"/>
    </source>
</evidence>
<evidence type="ECO:0000256" key="3">
    <source>
        <dbReference type="ARBA" id="ARBA00022490"/>
    </source>
</evidence>
<dbReference type="CDD" id="cd11558">
    <property type="entry name" value="W2_eIF2B_epsilon"/>
    <property type="match status" value="1"/>
</dbReference>
<dbReference type="InterPro" id="IPR051956">
    <property type="entry name" value="eIF2B_epsilon"/>
</dbReference>
<dbReference type="SUPFAM" id="SSF53448">
    <property type="entry name" value="Nucleotide-diphospho-sugar transferases"/>
    <property type="match status" value="1"/>
</dbReference>
<dbReference type="GO" id="GO:0003743">
    <property type="term" value="F:translation initiation factor activity"/>
    <property type="evidence" value="ECO:0007669"/>
    <property type="project" value="TreeGrafter"/>
</dbReference>
<sequence>MPPKAAKAKEVEDVQEEQDVLQALILADSFNERFKPLTTGLPRCLVPVCNAPLLDWTFESLALAGVQEIFVLCRSHTDQVQEAIRKSRWSQPGSGIKIAPIVTQDNVFSVGAAMRDVYAHQVIKSDFVLVMGDVVSSVRIDEVVREHKARRKTNKDALMSIIVKEAGASHRTRPRGETSVFVLDSDTAEVLHYEGVAAVPETTRVSIPREKLKGHRNVDIRNDLIDCGIDVCAAEVLSLFQDEFDWQDMRRHFVRGVLTSDLLMKNIYCHVAREGYAARVKDTKSYAAISKDVLARWAFPLVPDGNHPGGQHYEHLRGHRYISQDKQVTLSRTCKVGNNTLVGGGSRIDDSADVAASVLGADCVVGKGTTVRDSYLWDGVQLGAGCFVEHSIIASGVKILDGTRIGKGCLIGSGVVVGPNTVINPFSRVSSEPPEDDDAEDAATALGPGSKGYLWPETGDDDVDDDFESEANLRYLRIGADNYSDEEHSDDESTASTFSSPASSVLSLPESNTSGQLSTPGLALLGDGSSRAVEFESEAQLSLERAYNEGHRIEDAAIELKTLRMSSNVEQRQVLNAVVGFIVDKIELVEGNVPQQKAVINKIVQRWGPLLNSLGAGDGEETVELLQKHCSRPKYPPLFAHVLSAFYMTDVVGEDDIMAWYKDPKSKEGDDESKAAYARECWKWGGQLAQHLAAQESDDDEEDDDSE</sequence>
<evidence type="ECO:0000256" key="7">
    <source>
        <dbReference type="SAM" id="MobiDB-lite"/>
    </source>
</evidence>
<protein>
    <recommendedName>
        <fullName evidence="4">Translation initiation factor eIF2B subunit epsilon</fullName>
    </recommendedName>
    <alternativeName>
        <fullName evidence="5">eIF2B GDP-GTP exchange factor subunit epsilon</fullName>
    </alternativeName>
</protein>
<dbReference type="Proteomes" id="UP000077266">
    <property type="component" value="Unassembled WGS sequence"/>
</dbReference>
<dbReference type="InterPro" id="IPR016024">
    <property type="entry name" value="ARM-type_fold"/>
</dbReference>
<dbReference type="Gene3D" id="2.160.10.10">
    <property type="entry name" value="Hexapeptide repeat proteins"/>
    <property type="match status" value="1"/>
</dbReference>
<evidence type="ECO:0000256" key="2">
    <source>
        <dbReference type="ARBA" id="ARBA00007878"/>
    </source>
</evidence>
<name>A0A165DF84_EXIGL</name>
<dbReference type="STRING" id="1314781.A0A165DF84"/>
<feature type="domain" description="W2" evidence="8">
    <location>
        <begin position="529"/>
        <end position="702"/>
    </location>
</feature>
<dbReference type="InterPro" id="IPR044123">
    <property type="entry name" value="W2_eIF2B_epsilon"/>
</dbReference>
<comment type="subcellular location">
    <subcellularLocation>
        <location evidence="1">Cytoplasm</location>
        <location evidence="1">Cytosol</location>
    </subcellularLocation>
</comment>
<dbReference type="PANTHER" id="PTHR45887">
    <property type="entry name" value="TRANSLATION INITIATION FACTOR EIF-2B SUBUNIT EPSILON"/>
    <property type="match status" value="1"/>
</dbReference>
<dbReference type="InParanoid" id="A0A165DF84"/>
<organism evidence="9 10">
    <name type="scientific">Exidia glandulosa HHB12029</name>
    <dbReference type="NCBI Taxonomy" id="1314781"/>
    <lineage>
        <taxon>Eukaryota</taxon>
        <taxon>Fungi</taxon>
        <taxon>Dikarya</taxon>
        <taxon>Basidiomycota</taxon>
        <taxon>Agaricomycotina</taxon>
        <taxon>Agaricomycetes</taxon>
        <taxon>Auriculariales</taxon>
        <taxon>Exidiaceae</taxon>
        <taxon>Exidia</taxon>
    </lineage>
</organism>
<keyword evidence="9" id="KW-0808">Transferase</keyword>
<dbReference type="Gene3D" id="1.25.40.180">
    <property type="match status" value="1"/>
</dbReference>
<dbReference type="InterPro" id="IPR029044">
    <property type="entry name" value="Nucleotide-diphossugar_trans"/>
</dbReference>
<dbReference type="FunFam" id="3.90.550.10:FF:000066">
    <property type="entry name" value="Translation initiation factor eIF-2B subunit epsilon"/>
    <property type="match status" value="1"/>
</dbReference>
<dbReference type="GO" id="GO:0031369">
    <property type="term" value="F:translation initiation factor binding"/>
    <property type="evidence" value="ECO:0007669"/>
    <property type="project" value="InterPro"/>
</dbReference>
<dbReference type="AlphaFoldDB" id="A0A165DF84"/>
<feature type="compositionally biased region" description="Low complexity" evidence="7">
    <location>
        <begin position="494"/>
        <end position="511"/>
    </location>
</feature>
<dbReference type="GO" id="GO:0005851">
    <property type="term" value="C:eukaryotic translation initiation factor 2B complex"/>
    <property type="evidence" value="ECO:0007669"/>
    <property type="project" value="TreeGrafter"/>
</dbReference>
<dbReference type="EMBL" id="KV426225">
    <property type="protein sequence ID" value="KZV84413.1"/>
    <property type="molecule type" value="Genomic_DNA"/>
</dbReference>
<feature type="region of interest" description="Disordered" evidence="7">
    <location>
        <begin position="483"/>
        <end position="518"/>
    </location>
</feature>
<accession>A0A165DF84</accession>
<evidence type="ECO:0000256" key="1">
    <source>
        <dbReference type="ARBA" id="ARBA00004514"/>
    </source>
</evidence>
<dbReference type="CDD" id="cd04197">
    <property type="entry name" value="eIF-2B_epsilon_N"/>
    <property type="match status" value="1"/>
</dbReference>
<dbReference type="Pfam" id="PF25084">
    <property type="entry name" value="LbH_EIF2B"/>
    <property type="match status" value="1"/>
</dbReference>
<evidence type="ECO:0000256" key="5">
    <source>
        <dbReference type="ARBA" id="ARBA00044345"/>
    </source>
</evidence>
<proteinExistence type="inferred from homology"/>
<dbReference type="GO" id="GO:0005085">
    <property type="term" value="F:guanyl-nucleotide exchange factor activity"/>
    <property type="evidence" value="ECO:0007669"/>
    <property type="project" value="InterPro"/>
</dbReference>
<dbReference type="OrthoDB" id="424572at2759"/>
<gene>
    <name evidence="9" type="ORF">EXIGLDRAFT_741920</name>
</gene>
<dbReference type="GO" id="GO:0005829">
    <property type="term" value="C:cytosol"/>
    <property type="evidence" value="ECO:0007669"/>
    <property type="project" value="UniProtKB-SubCell"/>
</dbReference>
<dbReference type="SUPFAM" id="SSF48371">
    <property type="entry name" value="ARM repeat"/>
    <property type="match status" value="1"/>
</dbReference>
<feature type="compositionally biased region" description="Acidic residues" evidence="7">
    <location>
        <begin position="483"/>
        <end position="493"/>
    </location>
</feature>
<dbReference type="FunCoup" id="A0A165DF84">
    <property type="interactions" value="827"/>
</dbReference>
<dbReference type="InterPro" id="IPR035543">
    <property type="entry name" value="eIF-2B_epsilon_N"/>
</dbReference>
<keyword evidence="10" id="KW-1185">Reference proteome</keyword>
<evidence type="ECO:0000256" key="6">
    <source>
        <dbReference type="ARBA" id="ARBA00046432"/>
    </source>
</evidence>
<reference evidence="9 10" key="1">
    <citation type="journal article" date="2016" name="Mol. Biol. Evol.">
        <title>Comparative Genomics of Early-Diverging Mushroom-Forming Fungi Provides Insights into the Origins of Lignocellulose Decay Capabilities.</title>
        <authorList>
            <person name="Nagy L.G."/>
            <person name="Riley R."/>
            <person name="Tritt A."/>
            <person name="Adam C."/>
            <person name="Daum C."/>
            <person name="Floudas D."/>
            <person name="Sun H."/>
            <person name="Yadav J.S."/>
            <person name="Pangilinan J."/>
            <person name="Larsson K.H."/>
            <person name="Matsuura K."/>
            <person name="Barry K."/>
            <person name="Labutti K."/>
            <person name="Kuo R."/>
            <person name="Ohm R.A."/>
            <person name="Bhattacharya S.S."/>
            <person name="Shirouzu T."/>
            <person name="Yoshinaga Y."/>
            <person name="Martin F.M."/>
            <person name="Grigoriev I.V."/>
            <person name="Hibbett D.S."/>
        </authorList>
    </citation>
    <scope>NUCLEOTIDE SEQUENCE [LARGE SCALE GENOMIC DNA]</scope>
    <source>
        <strain evidence="9 10">HHB12029</strain>
    </source>
</reference>
<evidence type="ECO:0000256" key="4">
    <source>
        <dbReference type="ARBA" id="ARBA00044144"/>
    </source>
</evidence>
<dbReference type="Pfam" id="PF02020">
    <property type="entry name" value="W2"/>
    <property type="match status" value="1"/>
</dbReference>
<feature type="region of interest" description="Disordered" evidence="7">
    <location>
        <begin position="426"/>
        <end position="466"/>
    </location>
</feature>